<feature type="region of interest" description="Disordered" evidence="1">
    <location>
        <begin position="294"/>
        <end position="318"/>
    </location>
</feature>
<dbReference type="Proteomes" id="UP000578531">
    <property type="component" value="Unassembled WGS sequence"/>
</dbReference>
<dbReference type="GeneID" id="59289670"/>
<dbReference type="OrthoDB" id="10614408at2759"/>
<proteinExistence type="predicted"/>
<dbReference type="AlphaFoldDB" id="A0A8H6FSB9"/>
<evidence type="ECO:0000256" key="1">
    <source>
        <dbReference type="SAM" id="MobiDB-lite"/>
    </source>
</evidence>
<gene>
    <name evidence="2" type="ORF">HO173_008014</name>
</gene>
<dbReference type="EMBL" id="JACCJC010000034">
    <property type="protein sequence ID" value="KAF6233802.1"/>
    <property type="molecule type" value="Genomic_DNA"/>
</dbReference>
<comment type="caution">
    <text evidence="2">The sequence shown here is derived from an EMBL/GenBank/DDBJ whole genome shotgun (WGS) entry which is preliminary data.</text>
</comment>
<reference evidence="2 3" key="1">
    <citation type="journal article" date="2020" name="Genomics">
        <title>Complete, high-quality genomes from long-read metagenomic sequencing of two wolf lichen thalli reveals enigmatic genome architecture.</title>
        <authorList>
            <person name="McKenzie S.K."/>
            <person name="Walston R.F."/>
            <person name="Allen J.L."/>
        </authorList>
    </citation>
    <scope>NUCLEOTIDE SEQUENCE [LARGE SCALE GENOMIC DNA]</scope>
    <source>
        <strain evidence="2">WasteWater2</strain>
    </source>
</reference>
<accession>A0A8H6FSB9</accession>
<protein>
    <submittedName>
        <fullName evidence="2">Uncharacterized protein</fullName>
    </submittedName>
</protein>
<sequence>MAHPSKARKTRSQKGVKDAATVAARHTAVGASTAAAFDEPTMNHRSSKGFPSRVRNSSSIARITAINASKLRVDSMSDMQLNDMATKQLLAEFEATLASPRKGHFERACHTFANSACLGKALDNETPAQMSSNQNHALRNQFSYFESIDNRATTENSDPRAIEHQSQVPYHACVGLRDETHLCLSRVTIVPLNVQTTPKESLMKYMFFDKVKHLKAYHTSKSTGPLRDGSPAQLLVQNLDQNLSTKRSGLGNAHIPMTNGVTMPEQASTNRCKPYYLHGMTRTGLLMISAGTVQRPRKNHTPSGQLKMFTAPAENRRV</sequence>
<name>A0A8H6FSB9_9LECA</name>
<organism evidence="2 3">
    <name type="scientific">Letharia columbiana</name>
    <dbReference type="NCBI Taxonomy" id="112416"/>
    <lineage>
        <taxon>Eukaryota</taxon>
        <taxon>Fungi</taxon>
        <taxon>Dikarya</taxon>
        <taxon>Ascomycota</taxon>
        <taxon>Pezizomycotina</taxon>
        <taxon>Lecanoromycetes</taxon>
        <taxon>OSLEUM clade</taxon>
        <taxon>Lecanoromycetidae</taxon>
        <taxon>Lecanorales</taxon>
        <taxon>Lecanorineae</taxon>
        <taxon>Parmeliaceae</taxon>
        <taxon>Letharia</taxon>
    </lineage>
</organism>
<evidence type="ECO:0000313" key="2">
    <source>
        <dbReference type="EMBL" id="KAF6233802.1"/>
    </source>
</evidence>
<dbReference type="RefSeq" id="XP_037163211.1">
    <property type="nucleotide sequence ID" value="XM_037309914.1"/>
</dbReference>
<keyword evidence="3" id="KW-1185">Reference proteome</keyword>
<evidence type="ECO:0000313" key="3">
    <source>
        <dbReference type="Proteomes" id="UP000578531"/>
    </source>
</evidence>